<gene>
    <name evidence="3" type="ORF">SAMEA4029010_CIC11G00000002937</name>
</gene>
<keyword evidence="2" id="KW-0472">Membrane</keyword>
<dbReference type="STRING" id="45354.A0A1L0D373"/>
<dbReference type="InterPro" id="IPR000408">
    <property type="entry name" value="Reg_chr_condens"/>
</dbReference>
<evidence type="ECO:0000256" key="1">
    <source>
        <dbReference type="PROSITE-ProRule" id="PRU00235"/>
    </source>
</evidence>
<dbReference type="EMBL" id="LT635757">
    <property type="protein sequence ID" value="SGZ50948.1"/>
    <property type="molecule type" value="Genomic_DNA"/>
</dbReference>
<accession>A0A1L0D373</accession>
<dbReference type="Pfam" id="PF13540">
    <property type="entry name" value="RCC1_2"/>
    <property type="match status" value="1"/>
</dbReference>
<sequence>MSLYARMARGCRCSLVRLWRFQNSVVERAVFLRPYSDKYLSINEFNKHKKEFQFGSSIDDVGVTKTRKQDMDLENNGFEAPQLDVLNHPRLQGLTPNSAEFKYQMHLIQKEFQHEQEKQRAKWEIIERFKGMGVGIVALASILSVYLFVMNYKLIKQWYKSKFVFDIDDSKIQDLNDPKGNLKTSENMVERLAAEMGPEFVANLKDSSTPGLYVFGAGYGKLPSRIPGFDNMYLAHVLISKDYIVAVDESGKVFHFSSKMEKPLELTLPSKIDSVVSSSGKLYYLSKKGNQIYVGDKLVRETSSSGWFRSGVNYPVETIGFSDFARGEKVSQLDSGENHLLILSTKGRVLEVATAANAPNLGQFGLPKYSPYATKEELVVNEPYELTNLNYEVVSLKDNKYVKPRSFISVAAGKNFNIACESNGNVWTWGDNSSGQCGRESGTSSDIQQVPKMVYSAEALKNIAKYSLPDKASHGPVYVKEVFATDKTAFALLNYEDESVAGMSQDMLVAFGSGLKGQLGVSRYIHVSSSPKVLKSLVGMTEYDETAKSVVNVGLKAVATGSDHVFVTLNNSGSKDVLVFGDNESGQFGNGKAVKSSKPIGVPKLVEPADLENKSQNAKRKLARKLNDQTSNRLQLLDEKVGKKEVEQVIVGGNEASALFYRHK</sequence>
<keyword evidence="4" id="KW-1185">Reference proteome</keyword>
<keyword evidence="2" id="KW-1133">Transmembrane helix</keyword>
<keyword evidence="2" id="KW-0812">Transmembrane</keyword>
<name>A0A1L0D373_9ASCO</name>
<evidence type="ECO:0000256" key="2">
    <source>
        <dbReference type="SAM" id="Phobius"/>
    </source>
</evidence>
<dbReference type="InterPro" id="IPR009091">
    <property type="entry name" value="RCC1/BLIP-II"/>
</dbReference>
<dbReference type="InterPro" id="IPR053245">
    <property type="entry name" value="MitoProcess-Associated"/>
</dbReference>
<dbReference type="OrthoDB" id="10256179at2759"/>
<dbReference type="PANTHER" id="PTHR47563:SF1">
    <property type="entry name" value="PROTEIN FMP25, MITOCHONDRIAL"/>
    <property type="match status" value="1"/>
</dbReference>
<feature type="transmembrane region" description="Helical" evidence="2">
    <location>
        <begin position="129"/>
        <end position="149"/>
    </location>
</feature>
<dbReference type="SUPFAM" id="SSF50985">
    <property type="entry name" value="RCC1/BLIP-II"/>
    <property type="match status" value="1"/>
</dbReference>
<evidence type="ECO:0000313" key="3">
    <source>
        <dbReference type="EMBL" id="SGZ50948.1"/>
    </source>
</evidence>
<dbReference type="PROSITE" id="PS50012">
    <property type="entry name" value="RCC1_3"/>
    <property type="match status" value="1"/>
</dbReference>
<dbReference type="GO" id="GO:0034551">
    <property type="term" value="P:mitochondrial respiratory chain complex III assembly"/>
    <property type="evidence" value="ECO:0007669"/>
    <property type="project" value="TreeGrafter"/>
</dbReference>
<feature type="repeat" description="RCC1" evidence="1">
    <location>
        <begin position="506"/>
        <end position="571"/>
    </location>
</feature>
<dbReference type="GO" id="GO:0005743">
    <property type="term" value="C:mitochondrial inner membrane"/>
    <property type="evidence" value="ECO:0007669"/>
    <property type="project" value="TreeGrafter"/>
</dbReference>
<dbReference type="AlphaFoldDB" id="A0A1L0D373"/>
<organism evidence="3 4">
    <name type="scientific">Sungouiella intermedia</name>
    <dbReference type="NCBI Taxonomy" id="45354"/>
    <lineage>
        <taxon>Eukaryota</taxon>
        <taxon>Fungi</taxon>
        <taxon>Dikarya</taxon>
        <taxon>Ascomycota</taxon>
        <taxon>Saccharomycotina</taxon>
        <taxon>Pichiomycetes</taxon>
        <taxon>Metschnikowiaceae</taxon>
        <taxon>Sungouiella</taxon>
    </lineage>
</organism>
<dbReference type="Proteomes" id="UP000182334">
    <property type="component" value="Chromosome II"/>
</dbReference>
<proteinExistence type="predicted"/>
<protein>
    <submittedName>
        <fullName evidence="3">CIC11C00000002937</fullName>
    </submittedName>
</protein>
<evidence type="ECO:0000313" key="4">
    <source>
        <dbReference type="Proteomes" id="UP000182334"/>
    </source>
</evidence>
<dbReference type="Gene3D" id="2.130.10.30">
    <property type="entry name" value="Regulator of chromosome condensation 1/beta-lactamase-inhibitor protein II"/>
    <property type="match status" value="1"/>
</dbReference>
<dbReference type="PANTHER" id="PTHR47563">
    <property type="entry name" value="PROTEIN FMP25, MITOCHONDRIAL"/>
    <property type="match status" value="1"/>
</dbReference>
<reference evidence="3 4" key="1">
    <citation type="submission" date="2016-10" db="EMBL/GenBank/DDBJ databases">
        <authorList>
            <person name="de Groot N.N."/>
        </authorList>
    </citation>
    <scope>NUCLEOTIDE SEQUENCE [LARGE SCALE GENOMIC DNA]</scope>
    <source>
        <strain evidence="3 4">CBS 141442</strain>
    </source>
</reference>